<evidence type="ECO:0000313" key="1">
    <source>
        <dbReference type="EMBL" id="KAI9561420.1"/>
    </source>
</evidence>
<accession>A0AAD5PZR2</accession>
<gene>
    <name evidence="1" type="ORF">GHT06_012377</name>
</gene>
<dbReference type="Proteomes" id="UP000820818">
    <property type="component" value="Linkage Group LG3"/>
</dbReference>
<name>A0AAD5PZR2_9CRUS</name>
<evidence type="ECO:0000313" key="2">
    <source>
        <dbReference type="Proteomes" id="UP000820818"/>
    </source>
</evidence>
<organism evidence="1 2">
    <name type="scientific">Daphnia sinensis</name>
    <dbReference type="NCBI Taxonomy" id="1820382"/>
    <lineage>
        <taxon>Eukaryota</taxon>
        <taxon>Metazoa</taxon>
        <taxon>Ecdysozoa</taxon>
        <taxon>Arthropoda</taxon>
        <taxon>Crustacea</taxon>
        <taxon>Branchiopoda</taxon>
        <taxon>Diplostraca</taxon>
        <taxon>Cladocera</taxon>
        <taxon>Anomopoda</taxon>
        <taxon>Daphniidae</taxon>
        <taxon>Daphnia</taxon>
        <taxon>Daphnia similis group</taxon>
    </lineage>
</organism>
<keyword evidence="2" id="KW-1185">Reference proteome</keyword>
<comment type="caution">
    <text evidence="1">The sequence shown here is derived from an EMBL/GenBank/DDBJ whole genome shotgun (WGS) entry which is preliminary data.</text>
</comment>
<dbReference type="EMBL" id="WJBH02000003">
    <property type="protein sequence ID" value="KAI9561420.1"/>
    <property type="molecule type" value="Genomic_DNA"/>
</dbReference>
<proteinExistence type="predicted"/>
<reference evidence="1 2" key="1">
    <citation type="submission" date="2022-05" db="EMBL/GenBank/DDBJ databases">
        <title>A multi-omics perspective on studying reproductive biology in Daphnia sinensis.</title>
        <authorList>
            <person name="Jia J."/>
        </authorList>
    </citation>
    <scope>NUCLEOTIDE SEQUENCE [LARGE SCALE GENOMIC DNA]</scope>
    <source>
        <strain evidence="1 2">WSL</strain>
    </source>
</reference>
<dbReference type="AlphaFoldDB" id="A0AAD5PZR2"/>
<sequence length="111" mass="12461">MKHKEAGEPNPCKGRTGKHLLLRAARPVIYIVRGLTHCACAVCVCCSPARTPASILHRYTCTISYNLIPYIYQMPVALNRPRKHEGPPTFILISKSIPVRFSYGSERVRVL</sequence>
<protein>
    <submittedName>
        <fullName evidence="1">Uncharacterized protein</fullName>
    </submittedName>
</protein>